<feature type="domain" description="N-acetyltransferase" evidence="1">
    <location>
        <begin position="7"/>
        <end position="169"/>
    </location>
</feature>
<dbReference type="HOGENOM" id="CLU_013985_3_4_5"/>
<keyword evidence="2" id="KW-0689">Ribosomal protein</keyword>
<dbReference type="AlphaFoldDB" id="S9SAP4"/>
<dbReference type="GO" id="GO:0016747">
    <property type="term" value="F:acyltransferase activity, transferring groups other than amino-acyl groups"/>
    <property type="evidence" value="ECO:0007669"/>
    <property type="project" value="InterPro"/>
</dbReference>
<proteinExistence type="predicted"/>
<dbReference type="GO" id="GO:0005840">
    <property type="term" value="C:ribosome"/>
    <property type="evidence" value="ECO:0007669"/>
    <property type="project" value="UniProtKB-KW"/>
</dbReference>
<accession>S9SAP4</accession>
<dbReference type="InterPro" id="IPR000182">
    <property type="entry name" value="GNAT_dom"/>
</dbReference>
<keyword evidence="2" id="KW-0687">Ribonucleoprotein</keyword>
<dbReference type="OrthoDB" id="9804153at2"/>
<sequence length="170" mass="18268">MIAAGRFVLRPLRRSDAGPIACFAGDARVARGTRSIPHPYPPGAAEALVERALSPSRSEDIWALDGSASGMGEFLGLIHLMPLDRAQDEISFWVAPPYWNTGLAREAVRAIVAANPHGSDAIFAEVFQDHPGGARALTHAGFEYLGDAEAFCVARGQIVPTWTYALQIRS</sequence>
<dbReference type="InterPro" id="IPR016181">
    <property type="entry name" value="Acyl_CoA_acyltransferase"/>
</dbReference>
<evidence type="ECO:0000313" key="2">
    <source>
        <dbReference type="EMBL" id="EPX83334.1"/>
    </source>
</evidence>
<dbReference type="EMBL" id="AOLV01000033">
    <property type="protein sequence ID" value="EPX83334.1"/>
    <property type="molecule type" value="Genomic_DNA"/>
</dbReference>
<dbReference type="STRING" id="1123069.ruthe_02960"/>
<dbReference type="RefSeq" id="WP_021099023.1">
    <property type="nucleotide sequence ID" value="NZ_KE557324.1"/>
</dbReference>
<evidence type="ECO:0000313" key="3">
    <source>
        <dbReference type="Proteomes" id="UP000015346"/>
    </source>
</evidence>
<name>S9SAP4_9RHOB</name>
<evidence type="ECO:0000259" key="1">
    <source>
        <dbReference type="PROSITE" id="PS51186"/>
    </source>
</evidence>
<dbReference type="Gene3D" id="3.40.630.30">
    <property type="match status" value="1"/>
</dbReference>
<dbReference type="SUPFAM" id="SSF55729">
    <property type="entry name" value="Acyl-CoA N-acyltransferases (Nat)"/>
    <property type="match status" value="1"/>
</dbReference>
<protein>
    <submittedName>
        <fullName evidence="2">Acetyltransferase, including N-acetylase of ribosomal protein</fullName>
    </submittedName>
</protein>
<dbReference type="PATRIC" id="fig|1123069.3.peg.2933"/>
<organism evidence="2 3">
    <name type="scientific">Rubellimicrobium thermophilum DSM 16684</name>
    <dbReference type="NCBI Taxonomy" id="1123069"/>
    <lineage>
        <taxon>Bacteria</taxon>
        <taxon>Pseudomonadati</taxon>
        <taxon>Pseudomonadota</taxon>
        <taxon>Alphaproteobacteria</taxon>
        <taxon>Rhodobacterales</taxon>
        <taxon>Roseobacteraceae</taxon>
        <taxon>Rubellimicrobium</taxon>
    </lineage>
</organism>
<gene>
    <name evidence="2" type="ORF">ruthe_02960</name>
</gene>
<dbReference type="Proteomes" id="UP000015346">
    <property type="component" value="Unassembled WGS sequence"/>
</dbReference>
<keyword evidence="3" id="KW-1185">Reference proteome</keyword>
<reference evidence="2 3" key="1">
    <citation type="journal article" date="2013" name="Stand. Genomic Sci.">
        <title>Genome sequence of the reddish-pigmented Rubellimicrobium thermophilum type strain (DSM 16684(T)), a member of the Roseobacter clade.</title>
        <authorList>
            <person name="Fiebig A."/>
            <person name="Riedel T."/>
            <person name="Gronow S."/>
            <person name="Petersen J."/>
            <person name="Klenk H.P."/>
            <person name="Goker M."/>
        </authorList>
    </citation>
    <scope>NUCLEOTIDE SEQUENCE [LARGE SCALE GENOMIC DNA]</scope>
    <source>
        <strain evidence="2 3">DSM 16684</strain>
    </source>
</reference>
<dbReference type="PROSITE" id="PS51186">
    <property type="entry name" value="GNAT"/>
    <property type="match status" value="1"/>
</dbReference>
<keyword evidence="2" id="KW-0808">Transferase</keyword>
<comment type="caution">
    <text evidence="2">The sequence shown here is derived from an EMBL/GenBank/DDBJ whole genome shotgun (WGS) entry which is preliminary data.</text>
</comment>
<dbReference type="Pfam" id="PF13302">
    <property type="entry name" value="Acetyltransf_3"/>
    <property type="match status" value="1"/>
</dbReference>